<dbReference type="InterPro" id="IPR013595">
    <property type="entry name" value="Pept_S33_TAP-like_C"/>
</dbReference>
<keyword evidence="3 6" id="KW-0378">Hydrolase</keyword>
<dbReference type="Pfam" id="PF08386">
    <property type="entry name" value="Abhydrolase_4"/>
    <property type="match status" value="1"/>
</dbReference>
<proteinExistence type="inferred from homology"/>
<evidence type="ECO:0000256" key="3">
    <source>
        <dbReference type="ARBA" id="ARBA00022801"/>
    </source>
</evidence>
<keyword evidence="7" id="KW-1185">Reference proteome</keyword>
<dbReference type="PANTHER" id="PTHR43248">
    <property type="entry name" value="2-SUCCINYL-6-HYDROXY-2,4-CYCLOHEXADIENE-1-CARBOXYLATE SYNTHASE"/>
    <property type="match status" value="1"/>
</dbReference>
<comment type="similarity">
    <text evidence="1">Belongs to the peptidase S33 family.</text>
</comment>
<gene>
    <name evidence="6" type="ORF">G5C51_11780</name>
</gene>
<dbReference type="Proteomes" id="UP000481583">
    <property type="component" value="Unassembled WGS sequence"/>
</dbReference>
<comment type="caution">
    <text evidence="6">The sequence shown here is derived from an EMBL/GenBank/DDBJ whole genome shotgun (WGS) entry which is preliminary data.</text>
</comment>
<feature type="domain" description="Peptidase S33 tripeptidyl aminopeptidase-like C-terminal" evidence="5">
    <location>
        <begin position="454"/>
        <end position="555"/>
    </location>
</feature>
<evidence type="ECO:0000313" key="7">
    <source>
        <dbReference type="Proteomes" id="UP000481583"/>
    </source>
</evidence>
<evidence type="ECO:0000259" key="4">
    <source>
        <dbReference type="Pfam" id="PF00561"/>
    </source>
</evidence>
<reference evidence="6 7" key="1">
    <citation type="submission" date="2020-02" db="EMBL/GenBank/DDBJ databases">
        <title>Whole-genome analyses of novel actinobacteria.</title>
        <authorList>
            <person name="Sahin N."/>
        </authorList>
    </citation>
    <scope>NUCLEOTIDE SEQUENCE [LARGE SCALE GENOMIC DNA]</scope>
    <source>
        <strain evidence="6 7">A7024</strain>
    </source>
</reference>
<evidence type="ECO:0000259" key="5">
    <source>
        <dbReference type="Pfam" id="PF08386"/>
    </source>
</evidence>
<dbReference type="InterPro" id="IPR029058">
    <property type="entry name" value="AB_hydrolase_fold"/>
</dbReference>
<protein>
    <submittedName>
        <fullName evidence="6">Alpha/beta fold hydrolase</fullName>
    </submittedName>
</protein>
<evidence type="ECO:0000313" key="6">
    <source>
        <dbReference type="EMBL" id="NGN64580.1"/>
    </source>
</evidence>
<keyword evidence="2" id="KW-0732">Signal</keyword>
<dbReference type="Gene3D" id="3.40.50.1820">
    <property type="entry name" value="alpha/beta hydrolase"/>
    <property type="match status" value="2"/>
</dbReference>
<dbReference type="RefSeq" id="WP_165236178.1">
    <property type="nucleotide sequence ID" value="NZ_JAAKZV010000038.1"/>
</dbReference>
<evidence type="ECO:0000256" key="2">
    <source>
        <dbReference type="ARBA" id="ARBA00022729"/>
    </source>
</evidence>
<name>A0A6G4TYH8_9ACTN</name>
<feature type="domain" description="AB hydrolase-1" evidence="4">
    <location>
        <begin position="115"/>
        <end position="249"/>
    </location>
</feature>
<accession>A0A6G4TYH8</accession>
<dbReference type="EMBL" id="JAAKZV010000038">
    <property type="protein sequence ID" value="NGN64580.1"/>
    <property type="molecule type" value="Genomic_DNA"/>
</dbReference>
<evidence type="ECO:0000256" key="1">
    <source>
        <dbReference type="ARBA" id="ARBA00010088"/>
    </source>
</evidence>
<dbReference type="AlphaFoldDB" id="A0A6G4TYH8"/>
<dbReference type="GO" id="GO:0016787">
    <property type="term" value="F:hydrolase activity"/>
    <property type="evidence" value="ECO:0007669"/>
    <property type="project" value="UniProtKB-KW"/>
</dbReference>
<dbReference type="SUPFAM" id="SSF53474">
    <property type="entry name" value="alpha/beta-Hydrolases"/>
    <property type="match status" value="1"/>
</dbReference>
<dbReference type="InterPro" id="IPR051601">
    <property type="entry name" value="Serine_prot/Carboxylest_S33"/>
</dbReference>
<dbReference type="InterPro" id="IPR000073">
    <property type="entry name" value="AB_hydrolase_1"/>
</dbReference>
<dbReference type="Pfam" id="PF00561">
    <property type="entry name" value="Abhydrolase_1"/>
    <property type="match status" value="1"/>
</dbReference>
<organism evidence="6 7">
    <name type="scientific">Streptomyces coryli</name>
    <dbReference type="NCBI Taxonomy" id="1128680"/>
    <lineage>
        <taxon>Bacteria</taxon>
        <taxon>Bacillati</taxon>
        <taxon>Actinomycetota</taxon>
        <taxon>Actinomycetes</taxon>
        <taxon>Kitasatosporales</taxon>
        <taxon>Streptomycetaceae</taxon>
        <taxon>Streptomyces</taxon>
    </lineage>
</organism>
<sequence>MRNRPRHALVAGIGAAVVIAGSVLLPNAAAERRPEAAARVEAPVPELDWSACGAQQCAEAQVPLDYDEPDGDTVKLAMTKFPATGSGEKTGTLFLNLGGPGAKAVGDPTFALSVRSLGPEVRAKFDIVGIDPRGVGGSAPATCPPAPGREPVAKPATMIPETPDEVKAQLAYDDYLRASCDETAGPILDHMSMADVARDMDLVRQAVGDEQLTYYGISYGSLLGQTYAALFPDRVRALAIDGVLDPVASTTGRPGDDRPVGVRMGRPEAMEQALATLLAHCDKAGILRCPLAGQAMMRWQRVHDSLAERPLELGPMTIDGRSFRGLYTVNAFQVDHMGGYPLPTIELLAAATKLIEVLRFGPGDPAAGQTRLKVPGRSAIDLSAPRSVLEERLAGLLAEIRKAAAERVPTPAPAAEDVSAGLAGMFGALCTDSVNPADPNAWVQAAKDTEARAPRFGPLMVWVFSPCAGWPGSSADAYRGPFDTRLTTPPLIIGNARDAATPIGGGEAARDLLPGSRLITLDAWGHTALGKSGCVTKHVESYLIKQQLPGGDQHCKTDYTLFGLPG</sequence>
<dbReference type="PANTHER" id="PTHR43248:SF29">
    <property type="entry name" value="TRIPEPTIDYL AMINOPEPTIDASE"/>
    <property type="match status" value="1"/>
</dbReference>